<name>A0A368FWU8_ANCCA</name>
<evidence type="ECO:0000313" key="3">
    <source>
        <dbReference type="Proteomes" id="UP000252519"/>
    </source>
</evidence>
<protein>
    <submittedName>
        <fullName evidence="2">Uncharacterized protein</fullName>
    </submittedName>
</protein>
<reference evidence="2 3" key="1">
    <citation type="submission" date="2014-10" db="EMBL/GenBank/DDBJ databases">
        <title>Draft genome of the hookworm Ancylostoma caninum.</title>
        <authorList>
            <person name="Mitreva M."/>
        </authorList>
    </citation>
    <scope>NUCLEOTIDE SEQUENCE [LARGE SCALE GENOMIC DNA]</scope>
    <source>
        <strain evidence="2 3">Baltimore</strain>
    </source>
</reference>
<dbReference type="Proteomes" id="UP000252519">
    <property type="component" value="Unassembled WGS sequence"/>
</dbReference>
<feature type="compositionally biased region" description="Low complexity" evidence="1">
    <location>
        <begin position="166"/>
        <end position="178"/>
    </location>
</feature>
<evidence type="ECO:0000256" key="1">
    <source>
        <dbReference type="SAM" id="MobiDB-lite"/>
    </source>
</evidence>
<keyword evidence="3" id="KW-1185">Reference proteome</keyword>
<organism evidence="2 3">
    <name type="scientific">Ancylostoma caninum</name>
    <name type="common">Dog hookworm</name>
    <dbReference type="NCBI Taxonomy" id="29170"/>
    <lineage>
        <taxon>Eukaryota</taxon>
        <taxon>Metazoa</taxon>
        <taxon>Ecdysozoa</taxon>
        <taxon>Nematoda</taxon>
        <taxon>Chromadorea</taxon>
        <taxon>Rhabditida</taxon>
        <taxon>Rhabditina</taxon>
        <taxon>Rhabditomorpha</taxon>
        <taxon>Strongyloidea</taxon>
        <taxon>Ancylostomatidae</taxon>
        <taxon>Ancylostomatinae</taxon>
        <taxon>Ancylostoma</taxon>
    </lineage>
</organism>
<evidence type="ECO:0000313" key="2">
    <source>
        <dbReference type="EMBL" id="RCN35459.1"/>
    </source>
</evidence>
<comment type="caution">
    <text evidence="2">The sequence shown here is derived from an EMBL/GenBank/DDBJ whole genome shotgun (WGS) entry which is preliminary data.</text>
</comment>
<gene>
    <name evidence="2" type="ORF">ANCCAN_18672</name>
</gene>
<dbReference type="EMBL" id="JOJR01000660">
    <property type="protein sequence ID" value="RCN35459.1"/>
    <property type="molecule type" value="Genomic_DNA"/>
</dbReference>
<proteinExistence type="predicted"/>
<feature type="region of interest" description="Disordered" evidence="1">
    <location>
        <begin position="55"/>
        <end position="255"/>
    </location>
</feature>
<feature type="compositionally biased region" description="Polar residues" evidence="1">
    <location>
        <begin position="93"/>
        <end position="108"/>
    </location>
</feature>
<accession>A0A368FWU8</accession>
<dbReference type="AlphaFoldDB" id="A0A368FWU8"/>
<feature type="compositionally biased region" description="Basic and acidic residues" evidence="1">
    <location>
        <begin position="129"/>
        <end position="154"/>
    </location>
</feature>
<sequence length="255" mass="28749">MHIQESTKKASDEMKCFLRKIGSKKRDGELKLRQFLTAKTADRKSKELKFKIKPKHKELIEKKLRRKKRKLANTADDFSAAEGSARQGAPEDSGSTRNPARSAENANVSGRKGTHSASIRSAELMRSSSKNDKKSTERSSDRKHPEKKKCDVSHKKSSGKGTEQKTASPPTADSASDSNSQETTSKPSEHQTRKIKSKETSCTQSEHEEEERSVALYMVANNLQQRPPVEKRSLGRPPRSSRMDKEEVESSYYLW</sequence>